<dbReference type="Pfam" id="PF08423">
    <property type="entry name" value="Rad51"/>
    <property type="match status" value="1"/>
</dbReference>
<dbReference type="SUPFAM" id="SSF52540">
    <property type="entry name" value="P-loop containing nucleoside triphosphate hydrolases"/>
    <property type="match status" value="1"/>
</dbReference>
<name>A0A6C1DNV0_SACPS</name>
<evidence type="ECO:0000259" key="7">
    <source>
        <dbReference type="PROSITE" id="PS50162"/>
    </source>
</evidence>
<evidence type="ECO:0000313" key="8">
    <source>
        <dbReference type="EMBL" id="QID78535.1"/>
    </source>
</evidence>
<evidence type="ECO:0000313" key="9">
    <source>
        <dbReference type="Proteomes" id="UP000501346"/>
    </source>
</evidence>
<dbReference type="PANTHER" id="PTHR22942">
    <property type="entry name" value="RECA/RAD51/RADA DNA STRAND-PAIRING FAMILY MEMBER"/>
    <property type="match status" value="1"/>
</dbReference>
<dbReference type="GO" id="GO:0061982">
    <property type="term" value="P:meiosis I cell cycle process"/>
    <property type="evidence" value="ECO:0007669"/>
    <property type="project" value="UniProtKB-ARBA"/>
</dbReference>
<dbReference type="GO" id="GO:0003697">
    <property type="term" value="F:single-stranded DNA binding"/>
    <property type="evidence" value="ECO:0007669"/>
    <property type="project" value="TreeGrafter"/>
</dbReference>
<dbReference type="PANTHER" id="PTHR22942:SF66">
    <property type="entry name" value="RE19845P"/>
    <property type="match status" value="1"/>
</dbReference>
<dbReference type="GO" id="GO:0005634">
    <property type="term" value="C:nucleus"/>
    <property type="evidence" value="ECO:0007669"/>
    <property type="project" value="UniProtKB-SubCell"/>
</dbReference>
<keyword evidence="4" id="KW-0067">ATP-binding</keyword>
<dbReference type="InterPro" id="IPR003593">
    <property type="entry name" value="AAA+_ATPase"/>
</dbReference>
<keyword evidence="3" id="KW-0227">DNA damage</keyword>
<evidence type="ECO:0000256" key="4">
    <source>
        <dbReference type="ARBA" id="ARBA00022840"/>
    </source>
</evidence>
<dbReference type="EMBL" id="CP048985">
    <property type="protein sequence ID" value="QID78535.1"/>
    <property type="molecule type" value="Genomic_DNA"/>
</dbReference>
<keyword evidence="6" id="KW-0539">Nucleus</keyword>
<evidence type="ECO:0000256" key="2">
    <source>
        <dbReference type="ARBA" id="ARBA00022741"/>
    </source>
</evidence>
<reference evidence="8 9" key="1">
    <citation type="journal article" date="2019" name="BMC Genomics">
        <title>Chromosome level assembly and comparative genome analysis confirm lager-brewing yeasts originated from a single hybridization.</title>
        <authorList>
            <person name="Salazar A.N."/>
            <person name="Gorter de Vries A.R."/>
            <person name="van den Broek M."/>
            <person name="Brouwers N."/>
            <person name="de la Torre Cortes P."/>
            <person name="Kuijpers N.G.A."/>
            <person name="Daran J.G."/>
            <person name="Abeel T."/>
        </authorList>
    </citation>
    <scope>NUCLEOTIDE SEQUENCE [LARGE SCALE GENOMIC DNA]</scope>
    <source>
        <strain evidence="8 9">CBS 1483</strain>
    </source>
</reference>
<organism evidence="8 9">
    <name type="scientific">Saccharomyces pastorianus</name>
    <name type="common">Lager yeast</name>
    <name type="synonym">Saccharomyces cerevisiae x Saccharomyces eubayanus</name>
    <dbReference type="NCBI Taxonomy" id="27292"/>
    <lineage>
        <taxon>Eukaryota</taxon>
        <taxon>Fungi</taxon>
        <taxon>Dikarya</taxon>
        <taxon>Ascomycota</taxon>
        <taxon>Saccharomycotina</taxon>
        <taxon>Saccharomycetes</taxon>
        <taxon>Saccharomycetales</taxon>
        <taxon>Saccharomycetaceae</taxon>
        <taxon>Saccharomyces</taxon>
    </lineage>
</organism>
<sequence>MPRALSIKFDNTYMDLYDELPESKLLYDEEFSYLLDAVKQNGVCVVDFLTLTPKELARLIQRSINEVFRFQQLLVHEYNEKYLEICEKNSISPDNGPECFTTADVAMDELLGGGIFTHGITEIFGESSTGKSQLLMQLALSVQLSEPAGGLGGKCVYITTEGDLPTQRLESMLSSRPAYEKLGITQSNIFTVSCNDLINQEHIINVQLPILLERSKGSIKLVIIDSISHHLRVELQNKSFRESQENKNYLDRMAEKLQILAHDYSLSVVVANQVGDKPLANSPVAHRTYVTDYDYQLGWLVGWKNSTILYRQMNSLLGASSNNDEILSDDEDYMLIERVMSTVNDRNYDFFSKKKPPIIENKTVERNSSSPISRQSKKRKFDYRVPNLGLTWSNHVSTRILLQKSFKASTIIQRGEAHLYKGGDSASFWQVKRTMKVVYSTFAKPGQIAYQITKRGIETA</sequence>
<dbReference type="InterPro" id="IPR027417">
    <property type="entry name" value="P-loop_NTPase"/>
</dbReference>
<evidence type="ECO:0000256" key="5">
    <source>
        <dbReference type="ARBA" id="ARBA00023204"/>
    </source>
</evidence>
<evidence type="ECO:0000256" key="6">
    <source>
        <dbReference type="ARBA" id="ARBA00023242"/>
    </source>
</evidence>
<dbReference type="FunFam" id="3.40.50.300:FF:002837">
    <property type="entry name" value="Rad57p"/>
    <property type="match status" value="1"/>
</dbReference>
<dbReference type="SMART" id="SM00382">
    <property type="entry name" value="AAA"/>
    <property type="match status" value="1"/>
</dbReference>
<dbReference type="GO" id="GO:0006312">
    <property type="term" value="P:mitotic recombination"/>
    <property type="evidence" value="ECO:0007669"/>
    <property type="project" value="TreeGrafter"/>
</dbReference>
<protein>
    <submittedName>
        <fullName evidence="8">DNA repair protein rad57</fullName>
    </submittedName>
</protein>
<dbReference type="InterPro" id="IPR013632">
    <property type="entry name" value="Rad51_C"/>
</dbReference>
<accession>A0A6C1DNV0</accession>
<dbReference type="GO" id="GO:0000150">
    <property type="term" value="F:DNA strand exchange activity"/>
    <property type="evidence" value="ECO:0007669"/>
    <property type="project" value="TreeGrafter"/>
</dbReference>
<dbReference type="GO" id="GO:0005524">
    <property type="term" value="F:ATP binding"/>
    <property type="evidence" value="ECO:0007669"/>
    <property type="project" value="UniProtKB-KW"/>
</dbReference>
<dbReference type="OrthoDB" id="1861185at2759"/>
<dbReference type="PROSITE" id="PS50162">
    <property type="entry name" value="RECA_2"/>
    <property type="match status" value="1"/>
</dbReference>
<dbReference type="Proteomes" id="UP000501346">
    <property type="component" value="Chromosome ScIV"/>
</dbReference>
<dbReference type="GO" id="GO:0042148">
    <property type="term" value="P:DNA strand invasion"/>
    <property type="evidence" value="ECO:0007669"/>
    <property type="project" value="TreeGrafter"/>
</dbReference>
<dbReference type="GO" id="GO:0000730">
    <property type="term" value="P:DNA recombinase assembly"/>
    <property type="evidence" value="ECO:0007669"/>
    <property type="project" value="TreeGrafter"/>
</dbReference>
<gene>
    <name evidence="8" type="primary">RAD57_1</name>
    <name evidence="8" type="ORF">GRS66_000745</name>
</gene>
<comment type="subcellular location">
    <subcellularLocation>
        <location evidence="1">Nucleus</location>
    </subcellularLocation>
</comment>
<dbReference type="InterPro" id="IPR047348">
    <property type="entry name" value="XRCC3-like_C"/>
</dbReference>
<dbReference type="GO" id="GO:0003690">
    <property type="term" value="F:double-stranded DNA binding"/>
    <property type="evidence" value="ECO:0007669"/>
    <property type="project" value="TreeGrafter"/>
</dbReference>
<keyword evidence="5" id="KW-0234">DNA repair</keyword>
<dbReference type="CDD" id="cd19491">
    <property type="entry name" value="XRCC3"/>
    <property type="match status" value="1"/>
</dbReference>
<dbReference type="AlphaFoldDB" id="A0A6C1DNV0"/>
<dbReference type="Gene3D" id="3.40.50.300">
    <property type="entry name" value="P-loop containing nucleotide triphosphate hydrolases"/>
    <property type="match status" value="2"/>
</dbReference>
<dbReference type="GO" id="GO:0140664">
    <property type="term" value="F:ATP-dependent DNA damage sensor activity"/>
    <property type="evidence" value="ECO:0007669"/>
    <property type="project" value="InterPro"/>
</dbReference>
<keyword evidence="9" id="KW-1185">Reference proteome</keyword>
<dbReference type="InterPro" id="IPR020588">
    <property type="entry name" value="RecA_ATP-bd"/>
</dbReference>
<proteinExistence type="predicted"/>
<keyword evidence="2" id="KW-0547">Nucleotide-binding</keyword>
<evidence type="ECO:0000256" key="1">
    <source>
        <dbReference type="ARBA" id="ARBA00004123"/>
    </source>
</evidence>
<evidence type="ECO:0000256" key="3">
    <source>
        <dbReference type="ARBA" id="ARBA00022763"/>
    </source>
</evidence>
<feature type="domain" description="RecA family profile 1" evidence="7">
    <location>
        <begin position="96"/>
        <end position="274"/>
    </location>
</feature>